<evidence type="ECO:0000313" key="8">
    <source>
        <dbReference type="Proteomes" id="UP000225706"/>
    </source>
</evidence>
<evidence type="ECO:0000256" key="1">
    <source>
        <dbReference type="ARBA" id="ARBA00004123"/>
    </source>
</evidence>
<dbReference type="InterPro" id="IPR007052">
    <property type="entry name" value="CS_dom"/>
</dbReference>
<evidence type="ECO:0000256" key="4">
    <source>
        <dbReference type="ARBA" id="ARBA00022490"/>
    </source>
</evidence>
<dbReference type="InterPro" id="IPR037895">
    <property type="entry name" value="NUDCD1"/>
</dbReference>
<evidence type="ECO:0000259" key="6">
    <source>
        <dbReference type="PROSITE" id="PS51203"/>
    </source>
</evidence>
<comment type="caution">
    <text evidence="7">The sequence shown here is derived from an EMBL/GenBank/DDBJ whole genome shotgun (WGS) entry which is preliminary data.</text>
</comment>
<evidence type="ECO:0000313" key="7">
    <source>
        <dbReference type="EMBL" id="PFX32246.1"/>
    </source>
</evidence>
<comment type="subcellular location">
    <subcellularLocation>
        <location evidence="2">Cytoplasm</location>
    </subcellularLocation>
    <subcellularLocation>
        <location evidence="1">Nucleus</location>
    </subcellularLocation>
</comment>
<keyword evidence="5" id="KW-0539">Nucleus</keyword>
<dbReference type="STRING" id="50429.A0A2B4SSB1"/>
<sequence>MESLRPNRELLDPKFEGYKLALDPLTLSSTSLASAVNNVPLREESFSFQHIRAFGNRNHLVIDSWTDCGKTEVVYFVNENYEVQRVFVKDKDVSFIDTVFKPAAVEKTKESLNTTLFFPSQSLACLSDGSGKLYLLQTGDRTGDISQNTVWKVCTVYQIDQPSVILHAIQNQETGCVNCLLLSITENVASTSVKDAHLVNLELITFSRVNYSATSSANYNCEMLQQFRGHSAPVYAGIECGGTAILVASERPFSLKKGDSEEKPSGMAEVESHSSSAKVYKWSQDSEDITIKFDLPEGTKKNEITCNITADSVDLQIGTEVLLSGPLYAKVNSEESTWTVEENSLELVLVKQVHEHHWSSVVQGDDRGVYELVGEEAERVKEIHNRLEHLTSDKMVEKSRESKMSFSNEEFEECDAFPEDIEYIFRLDVKTGEVTHKVCLASHQWIFNASLDKNLPPAFCIRHDVDALVWQPKAHSDSESNWIHTGTFNALGYVQAAKRDRKFSTCAPDLSYAVICDNTRHVYVYQQPEGGAKHASQQVVTLTTPDNEILGLQASNNRIFVLTREAVHVVTVK</sequence>
<name>A0A2B4SSB1_STYPI</name>
<dbReference type="Proteomes" id="UP000225706">
    <property type="component" value="Unassembled WGS sequence"/>
</dbReference>
<feature type="domain" description="CS" evidence="6">
    <location>
        <begin position="275"/>
        <end position="362"/>
    </location>
</feature>
<dbReference type="CDD" id="cd06467">
    <property type="entry name" value="p23_NUDC_like"/>
    <property type="match status" value="1"/>
</dbReference>
<proteinExistence type="predicted"/>
<dbReference type="GO" id="GO:0005634">
    <property type="term" value="C:nucleus"/>
    <property type="evidence" value="ECO:0007669"/>
    <property type="project" value="UniProtKB-SubCell"/>
</dbReference>
<keyword evidence="4" id="KW-0963">Cytoplasm</keyword>
<organism evidence="7 8">
    <name type="scientific">Stylophora pistillata</name>
    <name type="common">Smooth cauliflower coral</name>
    <dbReference type="NCBI Taxonomy" id="50429"/>
    <lineage>
        <taxon>Eukaryota</taxon>
        <taxon>Metazoa</taxon>
        <taxon>Cnidaria</taxon>
        <taxon>Anthozoa</taxon>
        <taxon>Hexacorallia</taxon>
        <taxon>Scleractinia</taxon>
        <taxon>Astrocoeniina</taxon>
        <taxon>Pocilloporidae</taxon>
        <taxon>Stylophora</taxon>
    </lineage>
</organism>
<evidence type="ECO:0000256" key="2">
    <source>
        <dbReference type="ARBA" id="ARBA00004496"/>
    </source>
</evidence>
<dbReference type="PROSITE" id="PS51203">
    <property type="entry name" value="CS"/>
    <property type="match status" value="1"/>
</dbReference>
<protein>
    <recommendedName>
        <fullName evidence="3">NudC domain-containing protein 1</fullName>
    </recommendedName>
</protein>
<dbReference type="Gene3D" id="2.60.40.790">
    <property type="match status" value="1"/>
</dbReference>
<dbReference type="Pfam" id="PF04969">
    <property type="entry name" value="CS"/>
    <property type="match status" value="1"/>
</dbReference>
<evidence type="ECO:0000256" key="3">
    <source>
        <dbReference type="ARBA" id="ARBA00018915"/>
    </source>
</evidence>
<keyword evidence="8" id="KW-1185">Reference proteome</keyword>
<reference evidence="8" key="1">
    <citation type="journal article" date="2017" name="bioRxiv">
        <title>Comparative analysis of the genomes of Stylophora pistillata and Acropora digitifera provides evidence for extensive differences between species of corals.</title>
        <authorList>
            <person name="Voolstra C.R."/>
            <person name="Li Y."/>
            <person name="Liew Y.J."/>
            <person name="Baumgarten S."/>
            <person name="Zoccola D."/>
            <person name="Flot J.-F."/>
            <person name="Tambutte S."/>
            <person name="Allemand D."/>
            <person name="Aranda M."/>
        </authorList>
    </citation>
    <scope>NUCLEOTIDE SEQUENCE [LARGE SCALE GENOMIC DNA]</scope>
</reference>
<accession>A0A2B4SSB1</accession>
<gene>
    <name evidence="7" type="primary">nudcd1</name>
    <name evidence="7" type="ORF">AWC38_SpisGene2886</name>
</gene>
<evidence type="ECO:0000256" key="5">
    <source>
        <dbReference type="ARBA" id="ARBA00023242"/>
    </source>
</evidence>
<dbReference type="PANTHER" id="PTHR21664">
    <property type="entry name" value="CHRONIC MYELOGENOUS LEUKEMIA TUMOR ANTIGEN 66"/>
    <property type="match status" value="1"/>
</dbReference>
<dbReference type="GO" id="GO:0005737">
    <property type="term" value="C:cytoplasm"/>
    <property type="evidence" value="ECO:0007669"/>
    <property type="project" value="UniProtKB-SubCell"/>
</dbReference>
<dbReference type="AlphaFoldDB" id="A0A2B4SSB1"/>
<dbReference type="InterPro" id="IPR008978">
    <property type="entry name" value="HSP20-like_chaperone"/>
</dbReference>
<dbReference type="OrthoDB" id="428655at2759"/>
<dbReference type="SUPFAM" id="SSF49764">
    <property type="entry name" value="HSP20-like chaperones"/>
    <property type="match status" value="1"/>
</dbReference>
<dbReference type="EMBL" id="LSMT01000025">
    <property type="protein sequence ID" value="PFX32246.1"/>
    <property type="molecule type" value="Genomic_DNA"/>
</dbReference>
<dbReference type="PANTHER" id="PTHR21664:SF1">
    <property type="entry name" value="NUDC DOMAIN-CONTAINING PROTEIN 1"/>
    <property type="match status" value="1"/>
</dbReference>